<dbReference type="InterPro" id="IPR042197">
    <property type="entry name" value="Apaf_helical"/>
</dbReference>
<dbReference type="Pfam" id="PF18052">
    <property type="entry name" value="Rx_N"/>
    <property type="match status" value="1"/>
</dbReference>
<dbReference type="CDD" id="cd14798">
    <property type="entry name" value="RX-CC_like"/>
    <property type="match status" value="1"/>
</dbReference>
<keyword evidence="13" id="KW-1185">Reference proteome</keyword>
<keyword evidence="6" id="KW-0175">Coiled coil</keyword>
<proteinExistence type="inferred from homology"/>
<dbReference type="FunFam" id="1.10.10.10:FF:000322">
    <property type="entry name" value="Probable disease resistance protein At1g63360"/>
    <property type="match status" value="1"/>
</dbReference>
<accession>A0ABC9AV08</accession>
<dbReference type="InterPro" id="IPR032675">
    <property type="entry name" value="LRR_dom_sf"/>
</dbReference>
<evidence type="ECO:0000256" key="6">
    <source>
        <dbReference type="ARBA" id="ARBA00023054"/>
    </source>
</evidence>
<dbReference type="EMBL" id="OZ075132">
    <property type="protein sequence ID" value="CAL4985698.1"/>
    <property type="molecule type" value="Genomic_DNA"/>
</dbReference>
<comment type="similarity">
    <text evidence="1">Belongs to the disease resistance NB-LRR family.</text>
</comment>
<keyword evidence="3" id="KW-0677">Repeat</keyword>
<keyword evidence="4" id="KW-0547">Nucleotide-binding</keyword>
<evidence type="ECO:0000256" key="4">
    <source>
        <dbReference type="ARBA" id="ARBA00022741"/>
    </source>
</evidence>
<evidence type="ECO:0000259" key="7">
    <source>
        <dbReference type="Pfam" id="PF00931"/>
    </source>
</evidence>
<evidence type="ECO:0000313" key="11">
    <source>
        <dbReference type="EMBL" id="CAL4982313.1"/>
    </source>
</evidence>
<keyword evidence="2" id="KW-0433">Leucine-rich repeat</keyword>
<dbReference type="Gene3D" id="3.40.50.300">
    <property type="entry name" value="P-loop containing nucleotide triphosphate hydrolases"/>
    <property type="match status" value="1"/>
</dbReference>
<evidence type="ECO:0000259" key="8">
    <source>
        <dbReference type="Pfam" id="PF18052"/>
    </source>
</evidence>
<evidence type="ECO:0000313" key="13">
    <source>
        <dbReference type="Proteomes" id="UP001497457"/>
    </source>
</evidence>
<evidence type="ECO:0000256" key="2">
    <source>
        <dbReference type="ARBA" id="ARBA00022614"/>
    </source>
</evidence>
<dbReference type="Pfam" id="PF23559">
    <property type="entry name" value="WHD_DRP"/>
    <property type="match status" value="1"/>
</dbReference>
<evidence type="ECO:0000256" key="5">
    <source>
        <dbReference type="ARBA" id="ARBA00022821"/>
    </source>
</evidence>
<dbReference type="InterPro" id="IPR027417">
    <property type="entry name" value="P-loop_NTPase"/>
</dbReference>
<dbReference type="InterPro" id="IPR003591">
    <property type="entry name" value="Leu-rich_rpt_typical-subtyp"/>
</dbReference>
<evidence type="ECO:0000259" key="9">
    <source>
        <dbReference type="Pfam" id="PF23559"/>
    </source>
</evidence>
<keyword evidence="5" id="KW-0611">Plant defense</keyword>
<dbReference type="PANTHER" id="PTHR23155">
    <property type="entry name" value="DISEASE RESISTANCE PROTEIN RP"/>
    <property type="match status" value="1"/>
</dbReference>
<dbReference type="SUPFAM" id="SSF52540">
    <property type="entry name" value="P-loop containing nucleoside triphosphate hydrolases"/>
    <property type="match status" value="1"/>
</dbReference>
<dbReference type="SUPFAM" id="SSF52058">
    <property type="entry name" value="L domain-like"/>
    <property type="match status" value="2"/>
</dbReference>
<dbReference type="InterPro" id="IPR058922">
    <property type="entry name" value="WHD_DRP"/>
</dbReference>
<dbReference type="EMBL" id="OZ075131">
    <property type="protein sequence ID" value="CAL4982313.1"/>
    <property type="molecule type" value="Genomic_DNA"/>
</dbReference>
<dbReference type="Gene3D" id="1.10.8.430">
    <property type="entry name" value="Helical domain of apoptotic protease-activating factors"/>
    <property type="match status" value="1"/>
</dbReference>
<dbReference type="GO" id="GO:0009626">
    <property type="term" value="P:plant-type hypersensitive response"/>
    <property type="evidence" value="ECO:0007669"/>
    <property type="project" value="UniProtKB-ARBA"/>
</dbReference>
<dbReference type="Proteomes" id="UP001497457">
    <property type="component" value="Chromosome 22rd"/>
</dbReference>
<feature type="domain" description="Disease resistance protein winged helix" evidence="9">
    <location>
        <begin position="444"/>
        <end position="507"/>
    </location>
</feature>
<dbReference type="Pfam" id="PF23598">
    <property type="entry name" value="LRR_14"/>
    <property type="match status" value="1"/>
</dbReference>
<organism evidence="12 13">
    <name type="scientific">Urochloa decumbens</name>
    <dbReference type="NCBI Taxonomy" id="240449"/>
    <lineage>
        <taxon>Eukaryota</taxon>
        <taxon>Viridiplantae</taxon>
        <taxon>Streptophyta</taxon>
        <taxon>Embryophyta</taxon>
        <taxon>Tracheophyta</taxon>
        <taxon>Spermatophyta</taxon>
        <taxon>Magnoliopsida</taxon>
        <taxon>Liliopsida</taxon>
        <taxon>Poales</taxon>
        <taxon>Poaceae</taxon>
        <taxon>PACMAD clade</taxon>
        <taxon>Panicoideae</taxon>
        <taxon>Panicodae</taxon>
        <taxon>Paniceae</taxon>
        <taxon>Melinidinae</taxon>
        <taxon>Urochloa</taxon>
    </lineage>
</organism>
<dbReference type="GO" id="GO:0042742">
    <property type="term" value="P:defense response to bacterium"/>
    <property type="evidence" value="ECO:0007669"/>
    <property type="project" value="UniProtKB-ARBA"/>
</dbReference>
<dbReference type="Gene3D" id="3.80.10.10">
    <property type="entry name" value="Ribonuclease Inhibitor"/>
    <property type="match status" value="2"/>
</dbReference>
<dbReference type="InterPro" id="IPR055414">
    <property type="entry name" value="LRR_R13L4/SHOC2-like"/>
</dbReference>
<dbReference type="InterPro" id="IPR041118">
    <property type="entry name" value="Rx_N"/>
</dbReference>
<dbReference type="GO" id="GO:0002758">
    <property type="term" value="P:innate immune response-activating signaling pathway"/>
    <property type="evidence" value="ECO:0007669"/>
    <property type="project" value="UniProtKB-ARBA"/>
</dbReference>
<reference evidence="12 13" key="2">
    <citation type="submission" date="2024-10" db="EMBL/GenBank/DDBJ databases">
        <authorList>
            <person name="Ryan C."/>
        </authorList>
    </citation>
    <scope>NUCLEOTIDE SEQUENCE [LARGE SCALE GENOMIC DNA]</scope>
</reference>
<evidence type="ECO:0000259" key="10">
    <source>
        <dbReference type="Pfam" id="PF23598"/>
    </source>
</evidence>
<sequence>MAAVLDALASYIQSMLMEMVNEKVHMLLGVSGEIEKLDVNLGYLKNFLADADRRNITDSTVQAWVRKLRGAMYDATDILDLCQLKAMEEGPRGEAGCLNPLLFCMRNPFHAHNIGSRIKKLNQRLDDIKAGSASFESIDLNHYEDRGRNEVSSSPCTVETTGGLDESGLVGEKIEEHTRNIVEELTNGEQAHSSEYNEIMISAIVGVGGIGKTTLAKKIFNNDIIQQQFTKKIWLSVNKSYNGTEILKRAIAEAGEEYLKAGNSKATLEQTLIEALNGHKTLLVMDDVWDYRAWQDVLKTPLVKATLDHGSRVLITTRHNDVARAMFAKNPYHNVVKLETEEAWSLLKKQVVQNSNDADQVEMLKDIGMKIIEKCDCLPLAVKVMGGLLRQKNITQRDWEYVLHNSMWSSVSQNHTDLNSAMYLSYEDLHPCLKSCFLHYSLLPKSKLLYINDIVGMWISEGFIHGSLDNFEEIGKEYYNELVMRNLIEPNARYNDKVVCNMHDVVRSFGQHMARDEAIITRSSEIKIPGNKSQSDMFIRLSLENEGSESDEFDWSSLQKLKSLRTLIFAGHTKIKHGNSLLSCSRLRTLHVDDADIDELAESLEQFKHLRYLSIRGTNISRLPDNIVNMKFLQCINISDCKSLVKLPDGIGTLHKLRFLGLNGTSINSMPRGFRGLTMLRKLYGFRAHMDQDWCSLEELGHLSKLIDLEINGLENVSSSRYATKSRLAEKDHLSYLCLKGTNGHGDNAQSVKEEDIPEKQRRHIEVFDELFPPSRLENLTIEGYFGQRLPRWMTPIAVLPLRSLRILTMVDLPFCTELPIGSCQLPSLELLHIVRAPAINRVGLEFLRPNHHCEVQGSFPRLRRLHFNKLIRWEEWEWEEQVKAMSFLEELTLEWCQLRCLPPGLAFHARALKKLCIYDVKHLSTLENFTSVVHLNVFRNTDLERIRNLPKLRNLVIIECPNMKVLEGMPELKILNLEDHDMETIPGYVQNIKPMSLVLDCSLLLLTSIAAQNSSLEWSKLRHIQQVKAYANDGGVQRKWYVLYTRDPFRFETNINSSDNTKKVPCLLSSDSRIASSSAL</sequence>
<reference evidence="13" key="1">
    <citation type="submission" date="2024-06" db="EMBL/GenBank/DDBJ databases">
        <authorList>
            <person name="Ryan C."/>
        </authorList>
    </citation>
    <scope>NUCLEOTIDE SEQUENCE [LARGE SCALE GENOMIC DNA]</scope>
</reference>
<evidence type="ECO:0000256" key="1">
    <source>
        <dbReference type="ARBA" id="ARBA00008894"/>
    </source>
</evidence>
<feature type="domain" description="Disease resistance N-terminal" evidence="8">
    <location>
        <begin position="13"/>
        <end position="89"/>
    </location>
</feature>
<dbReference type="AlphaFoldDB" id="A0ABC9AV08"/>
<dbReference type="PANTHER" id="PTHR23155:SF1095">
    <property type="entry name" value="OS05G0250700 PROTEIN"/>
    <property type="match status" value="1"/>
</dbReference>
<feature type="domain" description="NB-ARC" evidence="7">
    <location>
        <begin position="195"/>
        <end position="355"/>
    </location>
</feature>
<dbReference type="InterPro" id="IPR002182">
    <property type="entry name" value="NB-ARC"/>
</dbReference>
<dbReference type="SMART" id="SM00369">
    <property type="entry name" value="LRR_TYP"/>
    <property type="match status" value="3"/>
</dbReference>
<evidence type="ECO:0000313" key="12">
    <source>
        <dbReference type="EMBL" id="CAL4985698.1"/>
    </source>
</evidence>
<evidence type="ECO:0000256" key="3">
    <source>
        <dbReference type="ARBA" id="ARBA00022737"/>
    </source>
</evidence>
<protein>
    <submittedName>
        <fullName evidence="12">Uncharacterized protein</fullName>
    </submittedName>
</protein>
<dbReference type="Pfam" id="PF00931">
    <property type="entry name" value="NB-ARC"/>
    <property type="match status" value="1"/>
</dbReference>
<dbReference type="PRINTS" id="PR00364">
    <property type="entry name" value="DISEASERSIST"/>
</dbReference>
<feature type="domain" description="Disease resistance R13L4/SHOC-2-like LRR" evidence="10">
    <location>
        <begin position="565"/>
        <end position="869"/>
    </location>
</feature>
<dbReference type="Proteomes" id="UP001497457">
    <property type="component" value="Chromosome 21rd"/>
</dbReference>
<dbReference type="InterPro" id="IPR038005">
    <property type="entry name" value="RX-like_CC"/>
</dbReference>
<name>A0ABC9AV08_9POAL</name>
<dbReference type="InterPro" id="IPR044974">
    <property type="entry name" value="Disease_R_plants"/>
</dbReference>
<dbReference type="GO" id="GO:0000166">
    <property type="term" value="F:nucleotide binding"/>
    <property type="evidence" value="ECO:0007669"/>
    <property type="project" value="UniProtKB-KW"/>
</dbReference>
<gene>
    <name evidence="11" type="ORF">URODEC1_LOCUS56553</name>
    <name evidence="12" type="ORF">URODEC1_LOCUS58057</name>
</gene>
<dbReference type="Gene3D" id="1.20.5.4130">
    <property type="match status" value="1"/>
</dbReference>